<dbReference type="InterPro" id="IPR044730">
    <property type="entry name" value="RNase_H-like_dom_plant"/>
</dbReference>
<proteinExistence type="predicted"/>
<dbReference type="PANTHER" id="PTHR47723:SF19">
    <property type="entry name" value="POLYNUCLEOTIDYL TRANSFERASE, RIBONUCLEASE H-LIKE SUPERFAMILY PROTEIN"/>
    <property type="match status" value="1"/>
</dbReference>
<dbReference type="InterPro" id="IPR053151">
    <property type="entry name" value="RNase_H-like"/>
</dbReference>
<evidence type="ECO:0000313" key="2">
    <source>
        <dbReference type="EMBL" id="KAK8523253.1"/>
    </source>
</evidence>
<dbReference type="CDD" id="cd06222">
    <property type="entry name" value="RNase_H_like"/>
    <property type="match status" value="1"/>
</dbReference>
<sequence>MACNGEKKEMENGAIQRKVEIFKDRRDRLKKKESTDPNTSSYLMIYNLAENLQKSRRDKKNDIGFSLILEAELWGILKGQRIAWFLEFERVQCQTDSLEAYDLITSRDASSSPISLVHAIADYSSKSWMLDYVLIKRDANFAAVFFQKFYPALDGSTSIYFVAPAPLVSILVRDLHGPLFFRHCDPMI</sequence>
<reference evidence="2 3" key="1">
    <citation type="journal article" date="2024" name="G3 (Bethesda)">
        <title>Genome assembly of Hibiscus sabdariffa L. provides insights into metabolisms of medicinal natural products.</title>
        <authorList>
            <person name="Kim T."/>
        </authorList>
    </citation>
    <scope>NUCLEOTIDE SEQUENCE [LARGE SCALE GENOMIC DNA]</scope>
    <source>
        <strain evidence="2">TK-2024</strain>
        <tissue evidence="2">Old leaves</tissue>
    </source>
</reference>
<evidence type="ECO:0000313" key="3">
    <source>
        <dbReference type="Proteomes" id="UP001472677"/>
    </source>
</evidence>
<accession>A0ABR2CTZ4</accession>
<comment type="caution">
    <text evidence="2">The sequence shown here is derived from an EMBL/GenBank/DDBJ whole genome shotgun (WGS) entry which is preliminary data.</text>
</comment>
<protein>
    <recommendedName>
        <fullName evidence="1">RNase H type-1 domain-containing protein</fullName>
    </recommendedName>
</protein>
<gene>
    <name evidence="2" type="ORF">V6N12_047779</name>
</gene>
<feature type="domain" description="RNase H type-1" evidence="1">
    <location>
        <begin position="68"/>
        <end position="143"/>
    </location>
</feature>
<dbReference type="PANTHER" id="PTHR47723">
    <property type="entry name" value="OS05G0353850 PROTEIN"/>
    <property type="match status" value="1"/>
</dbReference>
<dbReference type="Proteomes" id="UP001472677">
    <property type="component" value="Unassembled WGS sequence"/>
</dbReference>
<evidence type="ECO:0000259" key="1">
    <source>
        <dbReference type="Pfam" id="PF13456"/>
    </source>
</evidence>
<dbReference type="EMBL" id="JBBPBM010000043">
    <property type="protein sequence ID" value="KAK8523253.1"/>
    <property type="molecule type" value="Genomic_DNA"/>
</dbReference>
<keyword evidence="3" id="KW-1185">Reference proteome</keyword>
<dbReference type="InterPro" id="IPR002156">
    <property type="entry name" value="RNaseH_domain"/>
</dbReference>
<organism evidence="2 3">
    <name type="scientific">Hibiscus sabdariffa</name>
    <name type="common">roselle</name>
    <dbReference type="NCBI Taxonomy" id="183260"/>
    <lineage>
        <taxon>Eukaryota</taxon>
        <taxon>Viridiplantae</taxon>
        <taxon>Streptophyta</taxon>
        <taxon>Embryophyta</taxon>
        <taxon>Tracheophyta</taxon>
        <taxon>Spermatophyta</taxon>
        <taxon>Magnoliopsida</taxon>
        <taxon>eudicotyledons</taxon>
        <taxon>Gunneridae</taxon>
        <taxon>Pentapetalae</taxon>
        <taxon>rosids</taxon>
        <taxon>malvids</taxon>
        <taxon>Malvales</taxon>
        <taxon>Malvaceae</taxon>
        <taxon>Malvoideae</taxon>
        <taxon>Hibiscus</taxon>
    </lineage>
</organism>
<dbReference type="Pfam" id="PF13456">
    <property type="entry name" value="RVT_3"/>
    <property type="match status" value="1"/>
</dbReference>
<name>A0ABR2CTZ4_9ROSI</name>